<accession>A0A644UK49</accession>
<dbReference type="InterPro" id="IPR005828">
    <property type="entry name" value="MFS_sugar_transport-like"/>
</dbReference>
<evidence type="ECO:0000256" key="2">
    <source>
        <dbReference type="ARBA" id="ARBA00010992"/>
    </source>
</evidence>
<feature type="domain" description="Major facilitator superfamily (MFS) profile" evidence="10">
    <location>
        <begin position="22"/>
        <end position="454"/>
    </location>
</feature>
<evidence type="ECO:0000256" key="9">
    <source>
        <dbReference type="SAM" id="Phobius"/>
    </source>
</evidence>
<keyword evidence="3" id="KW-0813">Transport</keyword>
<evidence type="ECO:0000256" key="4">
    <source>
        <dbReference type="ARBA" id="ARBA00022475"/>
    </source>
</evidence>
<name>A0A644UK49_9ZZZZ</name>
<evidence type="ECO:0000256" key="1">
    <source>
        <dbReference type="ARBA" id="ARBA00004651"/>
    </source>
</evidence>
<dbReference type="PROSITE" id="PS50850">
    <property type="entry name" value="MFS"/>
    <property type="match status" value="1"/>
</dbReference>
<feature type="transmembrane region" description="Helical" evidence="9">
    <location>
        <begin position="307"/>
        <end position="329"/>
    </location>
</feature>
<dbReference type="Gene3D" id="1.20.1250.20">
    <property type="entry name" value="MFS general substrate transporter like domains"/>
    <property type="match status" value="1"/>
</dbReference>
<dbReference type="SUPFAM" id="SSF103473">
    <property type="entry name" value="MFS general substrate transporter"/>
    <property type="match status" value="1"/>
</dbReference>
<dbReference type="EMBL" id="VSSQ01000125">
    <property type="protein sequence ID" value="MPL79295.1"/>
    <property type="molecule type" value="Genomic_DNA"/>
</dbReference>
<sequence>MRNLIYLFNIMKQTNTVYLLLISLVSAMGGLLFGYDWVVIGGAKIFYEPFFDLEGSAALRGWAMSSALIGCLVGALLAGAWSDRYGRKKMLILASALFVASAIGTGAVNSFTWFVIYRILGGFGIGIASNISPIYIAEVSPASVRGKFVSLNQLTIVIGILAAQLVNWQIGEYFTQGSETLTPESIEQAWRWMFWAGLIPAGLFFVLSFTIPESPRWLAVNGKEQAALKVFTHIGGSAYAQNALADMQIVSGAESQVNWRALMQPGVRKVLIIGVVLAVFQQWCGINVIFNYAHEIFSAAGYAVSDVLMNIVVTGVTNLIFTFVAIYTVDKWGRRALMFVGSMGLALIYALLGTCYFLGVSGWPMLLLVVMAIACYAMSLAPVVWVVLSEIFPVKIRGAAMALSTFFLWVACFILTYTFPLFNEMLGAAGTFWIYGGICLAGFLFIKLHLPETKGKSLEQIENELTK</sequence>
<dbReference type="InterPro" id="IPR047984">
    <property type="entry name" value="XylE-like"/>
</dbReference>
<dbReference type="PROSITE" id="PS00217">
    <property type="entry name" value="SUGAR_TRANSPORT_2"/>
    <property type="match status" value="1"/>
</dbReference>
<feature type="transmembrane region" description="Helical" evidence="9">
    <location>
        <begin position="336"/>
        <end position="359"/>
    </location>
</feature>
<keyword evidence="4" id="KW-1003">Cell membrane</keyword>
<protein>
    <submittedName>
        <fullName evidence="11">D-xylose-proton symporter</fullName>
    </submittedName>
</protein>
<evidence type="ECO:0000256" key="6">
    <source>
        <dbReference type="ARBA" id="ARBA00022692"/>
    </source>
</evidence>
<dbReference type="AlphaFoldDB" id="A0A644UK49"/>
<feature type="transmembrane region" description="Helical" evidence="9">
    <location>
        <begin position="114"/>
        <end position="136"/>
    </location>
</feature>
<keyword evidence="5" id="KW-0762">Sugar transport</keyword>
<keyword evidence="8 9" id="KW-0472">Membrane</keyword>
<feature type="transmembrane region" description="Helical" evidence="9">
    <location>
        <begin position="365"/>
        <end position="388"/>
    </location>
</feature>
<keyword evidence="7 9" id="KW-1133">Transmembrane helix</keyword>
<feature type="transmembrane region" description="Helical" evidence="9">
    <location>
        <begin position="58"/>
        <end position="78"/>
    </location>
</feature>
<evidence type="ECO:0000256" key="3">
    <source>
        <dbReference type="ARBA" id="ARBA00022448"/>
    </source>
</evidence>
<evidence type="ECO:0000256" key="8">
    <source>
        <dbReference type="ARBA" id="ARBA00023136"/>
    </source>
</evidence>
<feature type="transmembrane region" description="Helical" evidence="9">
    <location>
        <begin position="270"/>
        <end position="292"/>
    </location>
</feature>
<evidence type="ECO:0000256" key="5">
    <source>
        <dbReference type="ARBA" id="ARBA00022597"/>
    </source>
</evidence>
<evidence type="ECO:0000256" key="7">
    <source>
        <dbReference type="ARBA" id="ARBA00022989"/>
    </source>
</evidence>
<feature type="transmembrane region" description="Helical" evidence="9">
    <location>
        <begin position="90"/>
        <end position="108"/>
    </location>
</feature>
<comment type="similarity">
    <text evidence="2">Belongs to the major facilitator superfamily. Sugar transporter (TC 2.A.1.1) family.</text>
</comment>
<dbReference type="InterPro" id="IPR020846">
    <property type="entry name" value="MFS_dom"/>
</dbReference>
<gene>
    <name evidence="11" type="primary">xylE_2</name>
    <name evidence="11" type="ORF">SDC9_25171</name>
</gene>
<comment type="subcellular location">
    <subcellularLocation>
        <location evidence="1">Cell membrane</location>
        <topology evidence="1">Multi-pass membrane protein</topology>
    </subcellularLocation>
</comment>
<dbReference type="PANTHER" id="PTHR48020">
    <property type="entry name" value="PROTON MYO-INOSITOL COTRANSPORTER"/>
    <property type="match status" value="1"/>
</dbReference>
<dbReference type="InterPro" id="IPR003663">
    <property type="entry name" value="Sugar/inositol_transpt"/>
</dbReference>
<evidence type="ECO:0000313" key="11">
    <source>
        <dbReference type="EMBL" id="MPL79295.1"/>
    </source>
</evidence>
<comment type="caution">
    <text evidence="11">The sequence shown here is derived from an EMBL/GenBank/DDBJ whole genome shotgun (WGS) entry which is preliminary data.</text>
</comment>
<dbReference type="PRINTS" id="PR00171">
    <property type="entry name" value="SUGRTRNSPORT"/>
</dbReference>
<dbReference type="PANTHER" id="PTHR48020:SF12">
    <property type="entry name" value="PROTON MYO-INOSITOL COTRANSPORTER"/>
    <property type="match status" value="1"/>
</dbReference>
<dbReference type="Pfam" id="PF00083">
    <property type="entry name" value="Sugar_tr"/>
    <property type="match status" value="1"/>
</dbReference>
<feature type="transmembrane region" description="Helical" evidence="9">
    <location>
        <begin position="16"/>
        <end position="38"/>
    </location>
</feature>
<feature type="transmembrane region" description="Helical" evidence="9">
    <location>
        <begin position="190"/>
        <end position="211"/>
    </location>
</feature>
<reference evidence="11" key="1">
    <citation type="submission" date="2019-08" db="EMBL/GenBank/DDBJ databases">
        <authorList>
            <person name="Kucharzyk K."/>
            <person name="Murdoch R.W."/>
            <person name="Higgins S."/>
            <person name="Loffler F."/>
        </authorList>
    </citation>
    <scope>NUCLEOTIDE SEQUENCE</scope>
</reference>
<dbReference type="FunFam" id="1.20.1250.20:FF:000122">
    <property type="entry name" value="D-xylose transporter XylE"/>
    <property type="match status" value="1"/>
</dbReference>
<dbReference type="InterPro" id="IPR036259">
    <property type="entry name" value="MFS_trans_sf"/>
</dbReference>
<feature type="transmembrane region" description="Helical" evidence="9">
    <location>
        <begin position="400"/>
        <end position="419"/>
    </location>
</feature>
<dbReference type="NCBIfam" id="TIGR00879">
    <property type="entry name" value="SP"/>
    <property type="match status" value="1"/>
</dbReference>
<dbReference type="CDD" id="cd17359">
    <property type="entry name" value="MFS_XylE_like"/>
    <property type="match status" value="1"/>
</dbReference>
<organism evidence="11">
    <name type="scientific">bioreactor metagenome</name>
    <dbReference type="NCBI Taxonomy" id="1076179"/>
    <lineage>
        <taxon>unclassified sequences</taxon>
        <taxon>metagenomes</taxon>
        <taxon>ecological metagenomes</taxon>
    </lineage>
</organism>
<dbReference type="PROSITE" id="PS00216">
    <property type="entry name" value="SUGAR_TRANSPORT_1"/>
    <property type="match status" value="2"/>
</dbReference>
<dbReference type="InterPro" id="IPR050814">
    <property type="entry name" value="Myo-inositol_Transporter"/>
</dbReference>
<dbReference type="InterPro" id="IPR005829">
    <property type="entry name" value="Sugar_transporter_CS"/>
</dbReference>
<evidence type="ECO:0000259" key="10">
    <source>
        <dbReference type="PROSITE" id="PS50850"/>
    </source>
</evidence>
<dbReference type="GO" id="GO:0005886">
    <property type="term" value="C:plasma membrane"/>
    <property type="evidence" value="ECO:0007669"/>
    <property type="project" value="UniProtKB-SubCell"/>
</dbReference>
<dbReference type="GO" id="GO:0022857">
    <property type="term" value="F:transmembrane transporter activity"/>
    <property type="evidence" value="ECO:0007669"/>
    <property type="project" value="InterPro"/>
</dbReference>
<proteinExistence type="inferred from homology"/>
<keyword evidence="6 9" id="KW-0812">Transmembrane</keyword>
<feature type="transmembrane region" description="Helical" evidence="9">
    <location>
        <begin position="425"/>
        <end position="446"/>
    </location>
</feature>
<feature type="transmembrane region" description="Helical" evidence="9">
    <location>
        <begin position="148"/>
        <end position="170"/>
    </location>
</feature>